<dbReference type="EMBL" id="JABEXW010000100">
    <property type="protein sequence ID" value="KAF4971197.1"/>
    <property type="molecule type" value="Genomic_DNA"/>
</dbReference>
<name>A0A8H4U7I5_9HYPO</name>
<protein>
    <submittedName>
        <fullName evidence="1">Uncharacterized protein</fullName>
    </submittedName>
</protein>
<reference evidence="1" key="2">
    <citation type="submission" date="2020-05" db="EMBL/GenBank/DDBJ databases">
        <authorList>
            <person name="Kim H.-S."/>
            <person name="Proctor R.H."/>
            <person name="Brown D.W."/>
        </authorList>
    </citation>
    <scope>NUCLEOTIDE SEQUENCE</scope>
    <source>
        <strain evidence="1">NRRL 20472</strain>
    </source>
</reference>
<accession>A0A8H4U7I5</accession>
<gene>
    <name evidence="1" type="ORF">FSARC_1919</name>
</gene>
<evidence type="ECO:0000313" key="2">
    <source>
        <dbReference type="Proteomes" id="UP000622797"/>
    </source>
</evidence>
<proteinExistence type="predicted"/>
<dbReference type="AlphaFoldDB" id="A0A8H4U7I5"/>
<organism evidence="1 2">
    <name type="scientific">Fusarium sarcochroum</name>
    <dbReference type="NCBI Taxonomy" id="1208366"/>
    <lineage>
        <taxon>Eukaryota</taxon>
        <taxon>Fungi</taxon>
        <taxon>Dikarya</taxon>
        <taxon>Ascomycota</taxon>
        <taxon>Pezizomycotina</taxon>
        <taxon>Sordariomycetes</taxon>
        <taxon>Hypocreomycetidae</taxon>
        <taxon>Hypocreales</taxon>
        <taxon>Nectriaceae</taxon>
        <taxon>Fusarium</taxon>
        <taxon>Fusarium lateritium species complex</taxon>
    </lineage>
</organism>
<dbReference type="OrthoDB" id="4367324at2759"/>
<dbReference type="Proteomes" id="UP000622797">
    <property type="component" value="Unassembled WGS sequence"/>
</dbReference>
<comment type="caution">
    <text evidence="1">The sequence shown here is derived from an EMBL/GenBank/DDBJ whole genome shotgun (WGS) entry which is preliminary data.</text>
</comment>
<evidence type="ECO:0000313" key="1">
    <source>
        <dbReference type="EMBL" id="KAF4971197.1"/>
    </source>
</evidence>
<sequence>MSDDRITLRQMLSQQKPAVVCNMTSKRNTIGASWPKLDGSVTIWEDFNLNNLNESYGHVLDFPFQRELLVHPQASESLTNVAIENDDDINHLISWNDRVMQPAQDQSMGYHLPQ</sequence>
<reference evidence="1" key="1">
    <citation type="journal article" date="2020" name="BMC Genomics">
        <title>Correction to: Identification and distribution of gene clusters required for synthesis of sphingolipid metabolism inhibitors in diverse species of the filamentous fungus Fusarium.</title>
        <authorList>
            <person name="Kim H.S."/>
            <person name="Lohmar J.M."/>
            <person name="Busman M."/>
            <person name="Brown D.W."/>
            <person name="Naumann T.A."/>
            <person name="Divon H.H."/>
            <person name="Lysoe E."/>
            <person name="Uhlig S."/>
            <person name="Proctor R.H."/>
        </authorList>
    </citation>
    <scope>NUCLEOTIDE SEQUENCE</scope>
    <source>
        <strain evidence="1">NRRL 20472</strain>
    </source>
</reference>
<keyword evidence="2" id="KW-1185">Reference proteome</keyword>